<dbReference type="SUPFAM" id="SSF46938">
    <property type="entry name" value="CRAL/TRIO N-terminal domain"/>
    <property type="match status" value="1"/>
</dbReference>
<dbReference type="EMBL" id="JAFNEN010000672">
    <property type="protein sequence ID" value="KAG8178731.1"/>
    <property type="molecule type" value="Genomic_DNA"/>
</dbReference>
<dbReference type="AlphaFoldDB" id="A0AAV6U3T9"/>
<dbReference type="InterPro" id="IPR001251">
    <property type="entry name" value="CRAL-TRIO_dom"/>
</dbReference>
<reference evidence="3 4" key="1">
    <citation type="journal article" date="2022" name="Nat. Ecol. Evol.">
        <title>A masculinizing supergene underlies an exaggerated male reproductive morph in a spider.</title>
        <authorList>
            <person name="Hendrickx F."/>
            <person name="De Corte Z."/>
            <person name="Sonet G."/>
            <person name="Van Belleghem S.M."/>
            <person name="Kostlbacher S."/>
            <person name="Vangestel C."/>
        </authorList>
    </citation>
    <scope>NUCLEOTIDE SEQUENCE [LARGE SCALE GENOMIC DNA]</scope>
    <source>
        <strain evidence="3">W744_W776</strain>
    </source>
</reference>
<dbReference type="PANTHER" id="PTHR10174:SF208">
    <property type="entry name" value="CRAL-TRIO DOMAIN-CONTAINING PROTEIN DDB_G0278031"/>
    <property type="match status" value="1"/>
</dbReference>
<comment type="caution">
    <text evidence="3">The sequence shown here is derived from an EMBL/GenBank/DDBJ whole genome shotgun (WGS) entry which is preliminary data.</text>
</comment>
<gene>
    <name evidence="3" type="ORF">JTE90_025459</name>
</gene>
<organism evidence="3 4">
    <name type="scientific">Oedothorax gibbosus</name>
    <dbReference type="NCBI Taxonomy" id="931172"/>
    <lineage>
        <taxon>Eukaryota</taxon>
        <taxon>Metazoa</taxon>
        <taxon>Ecdysozoa</taxon>
        <taxon>Arthropoda</taxon>
        <taxon>Chelicerata</taxon>
        <taxon>Arachnida</taxon>
        <taxon>Araneae</taxon>
        <taxon>Araneomorphae</taxon>
        <taxon>Entelegynae</taxon>
        <taxon>Araneoidea</taxon>
        <taxon>Linyphiidae</taxon>
        <taxon>Erigoninae</taxon>
        <taxon>Oedothorax</taxon>
    </lineage>
</organism>
<keyword evidence="1" id="KW-0175">Coiled coil</keyword>
<dbReference type="Pfam" id="PF00650">
    <property type="entry name" value="CRAL_TRIO"/>
    <property type="match status" value="1"/>
</dbReference>
<evidence type="ECO:0000313" key="4">
    <source>
        <dbReference type="Proteomes" id="UP000827092"/>
    </source>
</evidence>
<evidence type="ECO:0000313" key="3">
    <source>
        <dbReference type="EMBL" id="KAG8178731.1"/>
    </source>
</evidence>
<dbReference type="SMART" id="SM00516">
    <property type="entry name" value="SEC14"/>
    <property type="match status" value="1"/>
</dbReference>
<dbReference type="Gene3D" id="1.20.5.1200">
    <property type="entry name" value="Alpha-tocopherol transfer"/>
    <property type="match status" value="1"/>
</dbReference>
<dbReference type="GO" id="GO:0016020">
    <property type="term" value="C:membrane"/>
    <property type="evidence" value="ECO:0007669"/>
    <property type="project" value="TreeGrafter"/>
</dbReference>
<dbReference type="PROSITE" id="PS50191">
    <property type="entry name" value="CRAL_TRIO"/>
    <property type="match status" value="1"/>
</dbReference>
<dbReference type="InterPro" id="IPR036273">
    <property type="entry name" value="CRAL/TRIO_N_dom_sf"/>
</dbReference>
<dbReference type="GO" id="GO:1902936">
    <property type="term" value="F:phosphatidylinositol bisphosphate binding"/>
    <property type="evidence" value="ECO:0007669"/>
    <property type="project" value="TreeGrafter"/>
</dbReference>
<dbReference type="CDD" id="cd00170">
    <property type="entry name" value="SEC14"/>
    <property type="match status" value="1"/>
</dbReference>
<sequence length="299" mass="35661">MSSINRDKIQQKMLPFVMENIPPIYMEKALIELNESKEGVARALKEMRERAKANKRTCDINFVDDFLLQFLRHRKYDTDRAFRQLLNFTEFRILHSEWFECRGENIYNSPLKQYFSILPHRTADGCAVFIFEVGKWNPSKFSTDDLSREWLSLFFQSNRYPMTQINGYKVIYDFADTSFRHWRQCTPGNVYHVYNGTINCFPGRYKEIHLVNKNALMNATWTIFKAFLSQKLRNRAFFHMTPEGLLDHFPASMLPEHYGGTLKEFKMEEMKEWKNRAYKFQHTFPPCGQPNLEKESYAE</sequence>
<name>A0AAV6U3T9_9ARAC</name>
<dbReference type="SUPFAM" id="SSF52087">
    <property type="entry name" value="CRAL/TRIO domain"/>
    <property type="match status" value="1"/>
</dbReference>
<keyword evidence="4" id="KW-1185">Reference proteome</keyword>
<dbReference type="PANTHER" id="PTHR10174">
    <property type="entry name" value="ALPHA-TOCOPHEROL TRANSFER PROTEIN-RELATED"/>
    <property type="match status" value="1"/>
</dbReference>
<dbReference type="PRINTS" id="PR00180">
    <property type="entry name" value="CRETINALDHBP"/>
</dbReference>
<dbReference type="Gene3D" id="1.10.8.20">
    <property type="entry name" value="N-terminal domain of phosphatidylinositol transfer protein sec14p"/>
    <property type="match status" value="1"/>
</dbReference>
<dbReference type="Gene3D" id="3.40.525.10">
    <property type="entry name" value="CRAL-TRIO lipid binding domain"/>
    <property type="match status" value="1"/>
</dbReference>
<accession>A0AAV6U3T9</accession>
<dbReference type="Proteomes" id="UP000827092">
    <property type="component" value="Unassembled WGS sequence"/>
</dbReference>
<feature type="coiled-coil region" evidence="1">
    <location>
        <begin position="26"/>
        <end position="54"/>
    </location>
</feature>
<dbReference type="InterPro" id="IPR036865">
    <property type="entry name" value="CRAL-TRIO_dom_sf"/>
</dbReference>
<evidence type="ECO:0000256" key="1">
    <source>
        <dbReference type="SAM" id="Coils"/>
    </source>
</evidence>
<evidence type="ECO:0000259" key="2">
    <source>
        <dbReference type="PROSITE" id="PS50191"/>
    </source>
</evidence>
<proteinExistence type="predicted"/>
<protein>
    <recommendedName>
        <fullName evidence="2">CRAL-TRIO domain-containing protein</fullName>
    </recommendedName>
</protein>
<feature type="domain" description="CRAL-TRIO" evidence="2">
    <location>
        <begin position="103"/>
        <end position="266"/>
    </location>
</feature>